<comment type="caution">
    <text evidence="1">The sequence shown here is derived from an EMBL/GenBank/DDBJ whole genome shotgun (WGS) entry which is preliminary data.</text>
</comment>
<gene>
    <name evidence="1" type="ORF">OPT61_g10044</name>
</gene>
<organism evidence="1 2">
    <name type="scientific">Boeremia exigua</name>
    <dbReference type="NCBI Taxonomy" id="749465"/>
    <lineage>
        <taxon>Eukaryota</taxon>
        <taxon>Fungi</taxon>
        <taxon>Dikarya</taxon>
        <taxon>Ascomycota</taxon>
        <taxon>Pezizomycotina</taxon>
        <taxon>Dothideomycetes</taxon>
        <taxon>Pleosporomycetidae</taxon>
        <taxon>Pleosporales</taxon>
        <taxon>Pleosporineae</taxon>
        <taxon>Didymellaceae</taxon>
        <taxon>Boeremia</taxon>
    </lineage>
</organism>
<reference evidence="1" key="1">
    <citation type="submission" date="2022-11" db="EMBL/GenBank/DDBJ databases">
        <title>Genome Sequence of Boeremia exigua.</title>
        <authorList>
            <person name="Buettner E."/>
        </authorList>
    </citation>
    <scope>NUCLEOTIDE SEQUENCE</scope>
    <source>
        <strain evidence="1">CU02</strain>
    </source>
</reference>
<accession>A0ACC2HRG9</accession>
<protein>
    <submittedName>
        <fullName evidence="1">Uncharacterized protein</fullName>
    </submittedName>
</protein>
<dbReference type="Proteomes" id="UP001153331">
    <property type="component" value="Unassembled WGS sequence"/>
</dbReference>
<dbReference type="EMBL" id="JAPHNI010001416">
    <property type="protein sequence ID" value="KAJ8105657.1"/>
    <property type="molecule type" value="Genomic_DNA"/>
</dbReference>
<proteinExistence type="predicted"/>
<keyword evidence="2" id="KW-1185">Reference proteome</keyword>
<name>A0ACC2HRG9_9PLEO</name>
<evidence type="ECO:0000313" key="1">
    <source>
        <dbReference type="EMBL" id="KAJ8105657.1"/>
    </source>
</evidence>
<sequence length="187" mass="19864">MRTALIENGNRLGDDPRDDSEHRHHDDPRRPPPGRVDVAQHRVLEHAAVDIAQRDGRVDGARDENNGERDAERDLGDQGAGGQQGGRLDAVTDESVAQRARQRVDADLDCAGGPDGLHVVLGRVHFVHEGELADGEAEGEDDVGYRDEGFGEGEVFFGPGGPGDGGYAAGLVAGLDARRDDGDADCD</sequence>
<evidence type="ECO:0000313" key="2">
    <source>
        <dbReference type="Proteomes" id="UP001153331"/>
    </source>
</evidence>